<protein>
    <submittedName>
        <fullName evidence="1">Uncharacterized protein</fullName>
    </submittedName>
</protein>
<dbReference type="Proteomes" id="UP000007719">
    <property type="component" value="Chromosome"/>
</dbReference>
<dbReference type="InParanoid" id="B8E090"/>
<keyword evidence="2" id="KW-1185">Reference proteome</keyword>
<proteinExistence type="predicted"/>
<accession>B8E090</accession>
<organism evidence="1 2">
    <name type="scientific">Dictyoglomus turgidum (strain DSM 6724 / Z-1310)</name>
    <dbReference type="NCBI Taxonomy" id="515635"/>
    <lineage>
        <taxon>Bacteria</taxon>
        <taxon>Pseudomonadati</taxon>
        <taxon>Dictyoglomota</taxon>
        <taxon>Dictyoglomia</taxon>
        <taxon>Dictyoglomales</taxon>
        <taxon>Dictyoglomaceae</taxon>
        <taxon>Dictyoglomus</taxon>
    </lineage>
</organism>
<dbReference type="HOGENOM" id="CLU_2023047_0_0_0"/>
<dbReference type="AlphaFoldDB" id="B8E090"/>
<dbReference type="KEGG" id="dtu:Dtur_1257"/>
<evidence type="ECO:0000313" key="2">
    <source>
        <dbReference type="Proteomes" id="UP000007719"/>
    </source>
</evidence>
<reference evidence="2" key="1">
    <citation type="journal article" date="2016" name="Front. Microbiol.">
        <title>The complete genome sequence of hyperthermophile Dictyoglomus turgidum DSM 6724 reveals a specialized carbohydrate fermentor.</title>
        <authorList>
            <person name="Brumm P.J."/>
            <person name="Gowda K."/>
            <person name="Robb F.T."/>
            <person name="Mead D.A."/>
        </authorList>
    </citation>
    <scope>NUCLEOTIDE SEQUENCE [LARGE SCALE GENOMIC DNA]</scope>
    <source>
        <strain evidence="2">DSM 6724 / Z-1310</strain>
    </source>
</reference>
<sequence length="122" mass="14012">MEAILLIVGALLILYLGDKLIKYFTTPKCPKCGKILLTRYRLLKAPTPFEDGVEEKIMYCECGYEKRVTYNVPYWKIIRKEGLRGFEVVPWTKLYEEEEVDQATAELRDSEESPNTKGQGAG</sequence>
<dbReference type="EMBL" id="CP001251">
    <property type="protein sequence ID" value="ACK42535.1"/>
    <property type="molecule type" value="Genomic_DNA"/>
</dbReference>
<name>B8E090_DICTD</name>
<gene>
    <name evidence="1" type="ordered locus">Dtur_1257</name>
</gene>
<dbReference type="EnsemblBacteria" id="ACK42535">
    <property type="protein sequence ID" value="ACK42535"/>
    <property type="gene ID" value="Dtur_1257"/>
</dbReference>
<evidence type="ECO:0000313" key="1">
    <source>
        <dbReference type="EMBL" id="ACK42535.1"/>
    </source>
</evidence>